<sequence>MTRPCTRALQALLLGVALVPGLLWANPAATPLQPYSAEYKTMAHGMELTLQRQLESNADGSYTLTNGGKIMVVGFHEVSVFRVDGTEVVPRSYVYQGSGLINRRREVHFTQGADTLRSLYKGKWYELPYTEGTLDRMSQLEQVRLLLLNRDDPRGDIPVRVADARKIKSYVLEFVAEETLDTPLGALRTLHFRREHDNPERKSDMWLAPELDYLMVRTVHIEDGNPVEMILTSASLGDPAQDAGQAATGR</sequence>
<evidence type="ECO:0000256" key="1">
    <source>
        <dbReference type="SAM" id="SignalP"/>
    </source>
</evidence>
<comment type="caution">
    <text evidence="2">The sequence shown here is derived from an EMBL/GenBank/DDBJ whole genome shotgun (WGS) entry which is preliminary data.</text>
</comment>
<dbReference type="Pfam" id="PF11306">
    <property type="entry name" value="DUF3108"/>
    <property type="match status" value="1"/>
</dbReference>
<feature type="signal peptide" evidence="1">
    <location>
        <begin position="1"/>
        <end position="25"/>
    </location>
</feature>
<protein>
    <submittedName>
        <fullName evidence="2">DUF3108 domain-containing protein</fullName>
    </submittedName>
</protein>
<evidence type="ECO:0000313" key="3">
    <source>
        <dbReference type="Proteomes" id="UP000298050"/>
    </source>
</evidence>
<dbReference type="AlphaFoldDB" id="A0A4Z0LV53"/>
<organism evidence="2 3">
    <name type="scientific">Mangrovimicrobium sediminis</name>
    <dbReference type="NCBI Taxonomy" id="2562682"/>
    <lineage>
        <taxon>Bacteria</taxon>
        <taxon>Pseudomonadati</taxon>
        <taxon>Pseudomonadota</taxon>
        <taxon>Gammaproteobacteria</taxon>
        <taxon>Cellvibrionales</taxon>
        <taxon>Halieaceae</taxon>
        <taxon>Mangrovimicrobium</taxon>
    </lineage>
</organism>
<dbReference type="OrthoDB" id="6007799at2"/>
<name>A0A4Z0LV53_9GAMM</name>
<accession>A0A4Z0LV53</accession>
<evidence type="ECO:0000313" key="2">
    <source>
        <dbReference type="EMBL" id="TGD71171.1"/>
    </source>
</evidence>
<dbReference type="Proteomes" id="UP000298050">
    <property type="component" value="Unassembled WGS sequence"/>
</dbReference>
<feature type="chain" id="PRO_5021393230" evidence="1">
    <location>
        <begin position="26"/>
        <end position="250"/>
    </location>
</feature>
<keyword evidence="3" id="KW-1185">Reference proteome</keyword>
<dbReference type="InterPro" id="IPR021457">
    <property type="entry name" value="DUF3108"/>
</dbReference>
<dbReference type="RefSeq" id="WP_135446330.1">
    <property type="nucleotide sequence ID" value="NZ_SRLE01000015.1"/>
</dbReference>
<reference evidence="2 3" key="1">
    <citation type="submission" date="2019-04" db="EMBL/GenBank/DDBJ databases">
        <title>Taxonomy of novel Haliea sp. from mangrove soil of West Coast of India.</title>
        <authorList>
            <person name="Verma A."/>
            <person name="Kumar P."/>
            <person name="Krishnamurthi S."/>
        </authorList>
    </citation>
    <scope>NUCLEOTIDE SEQUENCE [LARGE SCALE GENOMIC DNA]</scope>
    <source>
        <strain evidence="2 3">SAOS-164</strain>
    </source>
</reference>
<keyword evidence="1" id="KW-0732">Signal</keyword>
<gene>
    <name evidence="2" type="ORF">E4634_19365</name>
</gene>
<proteinExistence type="predicted"/>
<dbReference type="EMBL" id="SRLE01000015">
    <property type="protein sequence ID" value="TGD71171.1"/>
    <property type="molecule type" value="Genomic_DNA"/>
</dbReference>